<sequence length="381" mass="43222">MDLWNDGLGSFSAVYESVKHFLIVSEEVTEDLDEILAMVQEPLLDDILHTWFVDAKGLDRKAKEAQAKARILESFRSNMIYLTREEIYILHECMLKHPLRSEELWVICDHLLERGWLFAFVAEKGPVKVIFPKPLQEMLTAMLNGNDDSYNMLFIQYVRMMLKSCLSLFGVIEKDRIARFVVQSLSLAAQSDPSGKFMPESSTDEVAASIGGILDNLLEAEDIGWCDKAYVIHKDLENRIQYRNILRQCREREYFIPTGKQMDMYGAHLTDVSDHWYKSVEKCIRTLTGDPQDAKSLMSYITMCVVEDNADLGRVAEILRNSGIACPSKKTDTLMKSCGEWLYTAKRWCYRGMSPQELGKAKIGVSHAFLSGGKGSGAPLA</sequence>
<evidence type="ECO:0000313" key="1">
    <source>
        <dbReference type="EMBL" id="HIS48803.1"/>
    </source>
</evidence>
<accession>A0A9D1F706</accession>
<dbReference type="AlphaFoldDB" id="A0A9D1F706"/>
<proteinExistence type="predicted"/>
<evidence type="ECO:0000313" key="2">
    <source>
        <dbReference type="Proteomes" id="UP000823927"/>
    </source>
</evidence>
<gene>
    <name evidence="1" type="ORF">IAB46_14875</name>
</gene>
<dbReference type="Proteomes" id="UP000823927">
    <property type="component" value="Unassembled WGS sequence"/>
</dbReference>
<comment type="caution">
    <text evidence="1">The sequence shown here is derived from an EMBL/GenBank/DDBJ whole genome shotgun (WGS) entry which is preliminary data.</text>
</comment>
<organism evidence="1 2">
    <name type="scientific">Candidatus Scybalocola faecigallinarum</name>
    <dbReference type="NCBI Taxonomy" id="2840941"/>
    <lineage>
        <taxon>Bacteria</taxon>
        <taxon>Bacillati</taxon>
        <taxon>Bacillota</taxon>
        <taxon>Clostridia</taxon>
        <taxon>Lachnospirales</taxon>
        <taxon>Lachnospiraceae</taxon>
        <taxon>Lachnospiraceae incertae sedis</taxon>
        <taxon>Candidatus Scybalocola (ex Gilroy et al. 2021)</taxon>
    </lineage>
</organism>
<reference evidence="1" key="1">
    <citation type="submission" date="2020-10" db="EMBL/GenBank/DDBJ databases">
        <authorList>
            <person name="Gilroy R."/>
        </authorList>
    </citation>
    <scope>NUCLEOTIDE SEQUENCE</scope>
    <source>
        <strain evidence="1">CHK178-757</strain>
    </source>
</reference>
<protein>
    <submittedName>
        <fullName evidence="1">Uncharacterized protein</fullName>
    </submittedName>
</protein>
<name>A0A9D1F706_9FIRM</name>
<dbReference type="EMBL" id="DVIT01000063">
    <property type="protein sequence ID" value="HIS48803.1"/>
    <property type="molecule type" value="Genomic_DNA"/>
</dbReference>
<reference evidence="1" key="2">
    <citation type="journal article" date="2021" name="PeerJ">
        <title>Extensive microbial diversity within the chicken gut microbiome revealed by metagenomics and culture.</title>
        <authorList>
            <person name="Gilroy R."/>
            <person name="Ravi A."/>
            <person name="Getino M."/>
            <person name="Pursley I."/>
            <person name="Horton D.L."/>
            <person name="Alikhan N.F."/>
            <person name="Baker D."/>
            <person name="Gharbi K."/>
            <person name="Hall N."/>
            <person name="Watson M."/>
            <person name="Adriaenssens E.M."/>
            <person name="Foster-Nyarko E."/>
            <person name="Jarju S."/>
            <person name="Secka A."/>
            <person name="Antonio M."/>
            <person name="Oren A."/>
            <person name="Chaudhuri R.R."/>
            <person name="La Ragione R."/>
            <person name="Hildebrand F."/>
            <person name="Pallen M.J."/>
        </authorList>
    </citation>
    <scope>NUCLEOTIDE SEQUENCE</scope>
    <source>
        <strain evidence="1">CHK178-757</strain>
    </source>
</reference>